<dbReference type="GO" id="GO:0005886">
    <property type="term" value="C:plasma membrane"/>
    <property type="evidence" value="ECO:0007669"/>
    <property type="project" value="TreeGrafter"/>
</dbReference>
<organism evidence="3 4">
    <name type="scientific">Acetobacter pasteurianus subsp. pasteurianus</name>
    <dbReference type="NCBI Taxonomy" id="481145"/>
    <lineage>
        <taxon>Bacteria</taxon>
        <taxon>Pseudomonadati</taxon>
        <taxon>Pseudomonadota</taxon>
        <taxon>Alphaproteobacteria</taxon>
        <taxon>Acetobacterales</taxon>
        <taxon>Acetobacteraceae</taxon>
        <taxon>Acetobacter</taxon>
    </lineage>
</organism>
<name>A0A1Y0XZX8_ACEPA</name>
<proteinExistence type="predicted"/>
<dbReference type="PANTHER" id="PTHR30441:SF8">
    <property type="entry name" value="DUF748 DOMAIN-CONTAINING PROTEIN"/>
    <property type="match status" value="1"/>
</dbReference>
<feature type="domain" description="AsmA" evidence="2">
    <location>
        <begin position="16"/>
        <end position="171"/>
    </location>
</feature>
<dbReference type="Proteomes" id="UP000196205">
    <property type="component" value="Chromosome"/>
</dbReference>
<dbReference type="GO" id="GO:0090313">
    <property type="term" value="P:regulation of protein targeting to membrane"/>
    <property type="evidence" value="ECO:0007669"/>
    <property type="project" value="TreeGrafter"/>
</dbReference>
<accession>A0A1Y0XZX8</accession>
<gene>
    <name evidence="3" type="ORF">S1001342_02183</name>
</gene>
<dbReference type="InterPro" id="IPR052894">
    <property type="entry name" value="AsmA-related"/>
</dbReference>
<evidence type="ECO:0000313" key="3">
    <source>
        <dbReference type="EMBL" id="ARW48493.1"/>
    </source>
</evidence>
<evidence type="ECO:0000313" key="4">
    <source>
        <dbReference type="Proteomes" id="UP000196205"/>
    </source>
</evidence>
<dbReference type="RefSeq" id="WP_050820124.1">
    <property type="nucleotide sequence ID" value="NZ_CP021509.1"/>
</dbReference>
<dbReference type="Pfam" id="PF05170">
    <property type="entry name" value="AsmA"/>
    <property type="match status" value="1"/>
</dbReference>
<dbReference type="InterPro" id="IPR007844">
    <property type="entry name" value="AsmA"/>
</dbReference>
<evidence type="ECO:0000256" key="1">
    <source>
        <dbReference type="SAM" id="MobiDB-lite"/>
    </source>
</evidence>
<dbReference type="AlphaFoldDB" id="A0A1Y0XZX8"/>
<dbReference type="PANTHER" id="PTHR30441">
    <property type="entry name" value="DUF748 DOMAIN-CONTAINING PROTEIN"/>
    <property type="match status" value="1"/>
</dbReference>
<feature type="region of interest" description="Disordered" evidence="1">
    <location>
        <begin position="126"/>
        <end position="145"/>
    </location>
</feature>
<reference evidence="3 4" key="1">
    <citation type="submission" date="2017-05" db="EMBL/GenBank/DDBJ databases">
        <title>Genome sequence of Acetobacter pasteurianus subsp. pasteurianus strain SRCM101342.</title>
        <authorList>
            <person name="Cho S.H."/>
        </authorList>
    </citation>
    <scope>NUCLEOTIDE SEQUENCE [LARGE SCALE GENOMIC DNA]</scope>
    <source>
        <strain evidence="3 4">SRCM101342</strain>
    </source>
</reference>
<dbReference type="EMBL" id="CP021509">
    <property type="protein sequence ID" value="ARW48493.1"/>
    <property type="molecule type" value="Genomic_DNA"/>
</dbReference>
<dbReference type="OrthoDB" id="7234554at2"/>
<sequence length="719" mass="75303">MRLKWKIGLLAGAAVLALGGGTIISATQDADWLKTRLADAVESSTGRHLTIGQLHVWILPFPWVEAKNVKLSSVAEDGVNMLDIGQVRARLALLPLFSHRIAFEDVSLISPQVRLRRLADGRADWHFTPQERQSSNGGSSSSSSGKMHWNLTVSDLLLTQAQVDWDDAVHHRSGAFQIAEGKVKGLSGNAPDFDVKLRKGAGQLALTGQTGPLLPMSAQLPMQLRISLTVNGHPAGLAHIDGSITDPQGQKVYALQIGGSVAQLRDLNVFFPHANLPEGRNVSVDMAVGGQGAQPAPQSLHVRAENVDVGAWLPQAALTRVVIDTAGPTDPVTAQIDGQVGAQVLSLRGTVGTMQQLAAAPEHVAQQIVPVDLTLTQGESSIHGTGTLSAGASALDVHGQLAHVVPGGDLPAANDLKVDGHIDVADTASVVRHHAVSDVLRGARGAMDVQAQSVNWQGVTWAHVSTHATLQNSRLTLEPVQAEGNGFQQAGRLVYDVAGALPQIELAAHPVFLPLPVVERWLGLSSSLSGTVQLVGAVSTQGETPEDRRNNLDGHLGVSVVDGSISGAAIRTLLGPQVPVKGKMPVRCFGSHMQFAQGNANIDMLGLETPFLVLHGHGTVGLGSQVLDMHLSPRVLLGGASASSDVAVTGTLSDPKPRMDPAYEGRYGISIGGNDGEGDNCPSMLSAAREGVAGPDAPQKKAGKEGKVMNMLRGLGLFQ</sequence>
<feature type="compositionally biased region" description="Low complexity" evidence="1">
    <location>
        <begin position="134"/>
        <end position="145"/>
    </location>
</feature>
<protein>
    <recommendedName>
        <fullName evidence="2">AsmA domain-containing protein</fullName>
    </recommendedName>
</protein>
<evidence type="ECO:0000259" key="2">
    <source>
        <dbReference type="Pfam" id="PF05170"/>
    </source>
</evidence>